<gene>
    <name evidence="3" type="primary">Gm10861</name>
</gene>
<evidence type="ECO:0000256" key="1">
    <source>
        <dbReference type="SAM" id="SignalP"/>
    </source>
</evidence>
<organism evidence="2">
    <name type="scientific">Mus musculus</name>
    <name type="common">Mouse</name>
    <dbReference type="NCBI Taxonomy" id="10090"/>
    <lineage>
        <taxon>Eukaryota</taxon>
        <taxon>Metazoa</taxon>
        <taxon>Chordata</taxon>
        <taxon>Craniata</taxon>
        <taxon>Vertebrata</taxon>
        <taxon>Euteleostomi</taxon>
        <taxon>Mammalia</taxon>
        <taxon>Eutheria</taxon>
        <taxon>Euarchontoglires</taxon>
        <taxon>Glires</taxon>
        <taxon>Rodentia</taxon>
        <taxon>Myomorpha</taxon>
        <taxon>Muroidea</taxon>
        <taxon>Muridae</taxon>
        <taxon>Murinae</taxon>
        <taxon>Mus</taxon>
        <taxon>Mus</taxon>
    </lineage>
</organism>
<dbReference type="AGR" id="MGI:3708599"/>
<dbReference type="EMBL" id="AK148586">
    <property type="protein sequence ID" value="BAE28622.1"/>
    <property type="molecule type" value="mRNA"/>
</dbReference>
<reference evidence="2" key="6">
    <citation type="submission" date="2004-03" db="EMBL/GenBank/DDBJ databases">
        <authorList>
            <person name="Arakawa T."/>
            <person name="Carninci P."/>
            <person name="Fukuda S."/>
            <person name="Hashizume W."/>
            <person name="Hayashida K."/>
            <person name="Hori F."/>
            <person name="Iida J."/>
            <person name="Imamura K."/>
            <person name="Imotani K."/>
            <person name="Itoh M."/>
            <person name="Kanagawa S."/>
            <person name="Kawai J."/>
            <person name="Kojima M."/>
            <person name="Konno H."/>
            <person name="Murata M."/>
            <person name="Nakamura M."/>
            <person name="Ninomiya N."/>
            <person name="Nishiyori H."/>
            <person name="Nomura K."/>
            <person name="Ohno M."/>
            <person name="Sakazume N."/>
            <person name="Sano H."/>
            <person name="Sasaki D."/>
            <person name="Shibata K."/>
            <person name="Shiraki T."/>
            <person name="Tagami M."/>
            <person name="Tagami Y."/>
            <person name="Waki K."/>
            <person name="Watahiki A."/>
            <person name="Muramatsu M."/>
            <person name="Hayashizaki Y."/>
        </authorList>
    </citation>
    <scope>NUCLEOTIDE SEQUENCE</scope>
    <source>
        <strain evidence="2">C57BL/6J</strain>
        <tissue evidence="2">Sympathetic ganglion</tissue>
    </source>
</reference>
<feature type="signal peptide" evidence="1">
    <location>
        <begin position="1"/>
        <end position="24"/>
    </location>
</feature>
<evidence type="ECO:0008006" key="4">
    <source>
        <dbReference type="Google" id="ProtNLM"/>
    </source>
</evidence>
<reference evidence="2" key="2">
    <citation type="journal article" date="2000" name="Genome Res.">
        <title>Normalization and subtraction of cap-trapper-selected cDNAs to prepare full-length cDNA libraries for rapid discovery of new genes.</title>
        <authorList>
            <person name="Carninci P."/>
            <person name="Shibata Y."/>
            <person name="Hayatsu N."/>
            <person name="Sugahara Y."/>
            <person name="Shibata K."/>
            <person name="Itoh M."/>
            <person name="Konno H."/>
            <person name="Okazaki Y."/>
            <person name="Muramatsu M."/>
            <person name="Hayashizaki Y."/>
        </authorList>
    </citation>
    <scope>NUCLEOTIDE SEQUENCE</scope>
    <source>
        <strain evidence="2">C57BL/6J</strain>
        <tissue evidence="2">Sympathetic ganglion</tissue>
    </source>
</reference>
<reference evidence="2" key="4">
    <citation type="journal article" date="2001" name="Nature">
        <title>Functional annotation of a full-length mouse cDNA collection.</title>
        <authorList>
            <consortium name="The RIKEN Genome Exploration Research Group Phase II Team and the FANTOM Consortium"/>
        </authorList>
    </citation>
    <scope>NUCLEOTIDE SEQUENCE</scope>
    <source>
        <strain evidence="2">C57BL/6J</strain>
        <tissue evidence="2">Sympathetic ganglion</tissue>
    </source>
</reference>
<reference evidence="2" key="7">
    <citation type="journal article" date="2005" name="Science">
        <title>The Transcriptional Landscape of the Mammalian Genome.</title>
        <authorList>
            <consortium name="The FANTOM Consortium"/>
            <consortium name="Riken Genome Exploration Research Group and Genome Science Group (Genome Network Project Core Group)"/>
        </authorList>
    </citation>
    <scope>NUCLEOTIDE SEQUENCE</scope>
    <source>
        <strain evidence="2">C57BL/6J</strain>
        <tissue evidence="2">Sympathetic ganglion</tissue>
    </source>
</reference>
<evidence type="ECO:0000313" key="2">
    <source>
        <dbReference type="EMBL" id="BAE28622.1"/>
    </source>
</evidence>
<sequence length="84" mass="9160">MFTLATRVKFFVMVLLLGLSPSFGISGHTLQVCVVYKPRGRESWDYPEPKPSIVLGKWGVPGLSSGGQCWGSLPFLSFQLPGVC</sequence>
<reference evidence="2" key="5">
    <citation type="journal article" date="2002" name="Nature">
        <title>Analysis of the mouse transcriptome based on functional annotation of 60,770 full-length cDNAs.</title>
        <authorList>
            <consortium name="The FANTOM Consortium and the RIKEN Genome Exploration Research Group Phase I and II Team"/>
        </authorList>
    </citation>
    <scope>NUCLEOTIDE SEQUENCE</scope>
    <source>
        <strain evidence="2">C57BL/6J</strain>
        <tissue evidence="2">Sympathetic ganglion</tissue>
    </source>
</reference>
<feature type="chain" id="PRO_5004229932" description="Secreted protein" evidence="1">
    <location>
        <begin position="25"/>
        <end position="84"/>
    </location>
</feature>
<accession>Q3UFD9</accession>
<protein>
    <recommendedName>
        <fullName evidence="4">Secreted protein</fullName>
    </recommendedName>
</protein>
<dbReference type="MGI" id="MGI:3708599">
    <property type="gene designation" value="Gm10861"/>
</dbReference>
<proteinExistence type="evidence at transcript level"/>
<name>Q3UFD9_MOUSE</name>
<dbReference type="AlphaFoldDB" id="Q3UFD9"/>
<reference evidence="2" key="3">
    <citation type="journal article" date="2000" name="Genome Res.">
        <title>RIKEN integrated sequence analysis (RISA) system--384-format sequencing pipeline with 384 multicapillary sequencer.</title>
        <authorList>
            <person name="Shibata K."/>
            <person name="Itoh M."/>
            <person name="Aizawa K."/>
            <person name="Nagaoka S."/>
            <person name="Sasaki N."/>
            <person name="Carninci P."/>
            <person name="Konno H."/>
            <person name="Akiyama J."/>
            <person name="Nishi K."/>
            <person name="Kitsunai T."/>
            <person name="Tashiro H."/>
            <person name="Itoh M."/>
            <person name="Sumi N."/>
            <person name="Ishii Y."/>
            <person name="Nakamura S."/>
            <person name="Hazama M."/>
            <person name="Nishine T."/>
            <person name="Harada A."/>
            <person name="Yamamoto R."/>
            <person name="Matsumoto H."/>
            <person name="Sakaguchi S."/>
            <person name="Ikegami T."/>
            <person name="Kashiwagi K."/>
            <person name="Fujiwake S."/>
            <person name="Inoue K."/>
            <person name="Togawa Y."/>
            <person name="Izawa M."/>
            <person name="Ohara E."/>
            <person name="Watahiki M."/>
            <person name="Yoneda Y."/>
            <person name="Ishikawa T."/>
            <person name="Ozawa K."/>
            <person name="Tanaka T."/>
            <person name="Matsuura S."/>
            <person name="Kawai J."/>
            <person name="Okazaki Y."/>
            <person name="Muramatsu M."/>
            <person name="Inoue Y."/>
            <person name="Kira A."/>
            <person name="Hayashizaki Y."/>
        </authorList>
    </citation>
    <scope>NUCLEOTIDE SEQUENCE</scope>
    <source>
        <strain evidence="2">C57BL/6J</strain>
        <tissue evidence="2">Sympathetic ganglion</tissue>
    </source>
</reference>
<reference evidence="2" key="1">
    <citation type="journal article" date="1999" name="Methods Enzymol.">
        <title>High-efficiency full-length cDNA cloning.</title>
        <authorList>
            <person name="Carninci P."/>
            <person name="Hayashizaki Y."/>
        </authorList>
    </citation>
    <scope>NUCLEOTIDE SEQUENCE</scope>
    <source>
        <strain evidence="2">C57BL/6J</strain>
        <tissue evidence="2">Sympathetic ganglion</tissue>
    </source>
</reference>
<reference evidence="2" key="8">
    <citation type="journal article" date="2005" name="Science">
        <title>Antisense Transcription in the Mammalian Transcriptome.</title>
        <authorList>
            <consortium name="RIKEN Genome Exploration Research Group and Genome Science Group (Genome Network Project Core Group) and the FANTOM Consortium"/>
        </authorList>
    </citation>
    <scope>NUCLEOTIDE SEQUENCE</scope>
    <source>
        <strain evidence="2">C57BL/6J</strain>
        <tissue evidence="2">Sympathetic ganglion</tissue>
    </source>
</reference>
<evidence type="ECO:0000313" key="3">
    <source>
        <dbReference type="MGI" id="MGI:3708599"/>
    </source>
</evidence>
<keyword evidence="1" id="KW-0732">Signal</keyword>